<feature type="region of interest" description="Disordered" evidence="1">
    <location>
        <begin position="142"/>
        <end position="187"/>
    </location>
</feature>
<sequence length="187" mass="21427">MVGLTTSIGKLQWMLRTSRRVLRFERFSNGDRHYVDRKVTRFQAMDVDLVNKEDLVEFAKDIGYINLKCMLWHEHTLIKFEAGLHSLAGDMEINDMCEYTLNNNLKEFHIYLDHLVDVPIMPGPNPVVEPIVVDSSSYGSYESAEDEAYNPLPPGYESDSSGSSSPKKPIRKKIVTPKKKKMHLPLL</sequence>
<feature type="compositionally biased region" description="Basic residues" evidence="1">
    <location>
        <begin position="168"/>
        <end position="187"/>
    </location>
</feature>
<feature type="domain" description="PB1-like" evidence="2">
    <location>
        <begin position="23"/>
        <end position="114"/>
    </location>
</feature>
<name>A0ABU6SSF8_9FABA</name>
<organism evidence="3 4">
    <name type="scientific">Stylosanthes scabra</name>
    <dbReference type="NCBI Taxonomy" id="79078"/>
    <lineage>
        <taxon>Eukaryota</taxon>
        <taxon>Viridiplantae</taxon>
        <taxon>Streptophyta</taxon>
        <taxon>Embryophyta</taxon>
        <taxon>Tracheophyta</taxon>
        <taxon>Spermatophyta</taxon>
        <taxon>Magnoliopsida</taxon>
        <taxon>eudicotyledons</taxon>
        <taxon>Gunneridae</taxon>
        <taxon>Pentapetalae</taxon>
        <taxon>rosids</taxon>
        <taxon>fabids</taxon>
        <taxon>Fabales</taxon>
        <taxon>Fabaceae</taxon>
        <taxon>Papilionoideae</taxon>
        <taxon>50 kb inversion clade</taxon>
        <taxon>dalbergioids sensu lato</taxon>
        <taxon>Dalbergieae</taxon>
        <taxon>Pterocarpus clade</taxon>
        <taxon>Stylosanthes</taxon>
    </lineage>
</organism>
<comment type="caution">
    <text evidence="3">The sequence shown here is derived from an EMBL/GenBank/DDBJ whole genome shotgun (WGS) entry which is preliminary data.</text>
</comment>
<dbReference type="InterPro" id="IPR058594">
    <property type="entry name" value="PB1-like_dom_pln"/>
</dbReference>
<evidence type="ECO:0000259" key="2">
    <source>
        <dbReference type="Pfam" id="PF26130"/>
    </source>
</evidence>
<reference evidence="3 4" key="1">
    <citation type="journal article" date="2023" name="Plants (Basel)">
        <title>Bridging the Gap: Combining Genomics and Transcriptomics Approaches to Understand Stylosanthes scabra, an Orphan Legume from the Brazilian Caatinga.</title>
        <authorList>
            <person name="Ferreira-Neto J.R.C."/>
            <person name="da Silva M.D."/>
            <person name="Binneck E."/>
            <person name="de Melo N.F."/>
            <person name="da Silva R.H."/>
            <person name="de Melo A.L.T.M."/>
            <person name="Pandolfi V."/>
            <person name="Bustamante F.O."/>
            <person name="Brasileiro-Vidal A.C."/>
            <person name="Benko-Iseppon A.M."/>
        </authorList>
    </citation>
    <scope>NUCLEOTIDE SEQUENCE [LARGE SCALE GENOMIC DNA]</scope>
    <source>
        <tissue evidence="3">Leaves</tissue>
    </source>
</reference>
<feature type="compositionally biased region" description="Low complexity" evidence="1">
    <location>
        <begin position="155"/>
        <end position="167"/>
    </location>
</feature>
<protein>
    <recommendedName>
        <fullName evidence="2">PB1-like domain-containing protein</fullName>
    </recommendedName>
</protein>
<keyword evidence="4" id="KW-1185">Reference proteome</keyword>
<evidence type="ECO:0000313" key="3">
    <source>
        <dbReference type="EMBL" id="MED6138683.1"/>
    </source>
</evidence>
<proteinExistence type="predicted"/>
<accession>A0ABU6SSF8</accession>
<evidence type="ECO:0000313" key="4">
    <source>
        <dbReference type="Proteomes" id="UP001341840"/>
    </source>
</evidence>
<dbReference type="Proteomes" id="UP001341840">
    <property type="component" value="Unassembled WGS sequence"/>
</dbReference>
<evidence type="ECO:0000256" key="1">
    <source>
        <dbReference type="SAM" id="MobiDB-lite"/>
    </source>
</evidence>
<gene>
    <name evidence="3" type="ORF">PIB30_076769</name>
</gene>
<dbReference type="EMBL" id="JASCZI010061429">
    <property type="protein sequence ID" value="MED6138683.1"/>
    <property type="molecule type" value="Genomic_DNA"/>
</dbReference>
<dbReference type="Pfam" id="PF26130">
    <property type="entry name" value="PB1-like"/>
    <property type="match status" value="1"/>
</dbReference>